<organism evidence="1 2">
    <name type="scientific">Aspergillus homomorphus (strain CBS 101889)</name>
    <dbReference type="NCBI Taxonomy" id="1450537"/>
    <lineage>
        <taxon>Eukaryota</taxon>
        <taxon>Fungi</taxon>
        <taxon>Dikarya</taxon>
        <taxon>Ascomycota</taxon>
        <taxon>Pezizomycotina</taxon>
        <taxon>Eurotiomycetes</taxon>
        <taxon>Eurotiomycetidae</taxon>
        <taxon>Eurotiales</taxon>
        <taxon>Aspergillaceae</taxon>
        <taxon>Aspergillus</taxon>
        <taxon>Aspergillus subgen. Circumdati</taxon>
    </lineage>
</organism>
<sequence>MAIDSDDTGKAKRIRVSKDESSKLQGDVVSIVVGPKKELYRVHPGLARTSSPFIDKALTGTWKEQANHTIQLPNEEPEIFGTYVQWLYFGTLPVIGGGAEPEFLQLVKAYVLGNKLLDTGFQNALIDAIIERRRAKNADGRCSAPTMATINHAYLNTTPSAPIRQLLVDISANRTTSPKWLKHPETDLPQAFLLDLVAKLLDRRAVKQLPLQASDYHVNETDA</sequence>
<dbReference type="InterPro" id="IPR011333">
    <property type="entry name" value="SKP1/BTB/POZ_sf"/>
</dbReference>
<dbReference type="OrthoDB" id="1022638at2759"/>
<protein>
    <recommendedName>
        <fullName evidence="3">BTB domain-containing protein</fullName>
    </recommendedName>
</protein>
<dbReference type="Gene3D" id="3.30.710.10">
    <property type="entry name" value="Potassium Channel Kv1.1, Chain A"/>
    <property type="match status" value="1"/>
</dbReference>
<evidence type="ECO:0000313" key="2">
    <source>
        <dbReference type="Proteomes" id="UP000248961"/>
    </source>
</evidence>
<evidence type="ECO:0008006" key="3">
    <source>
        <dbReference type="Google" id="ProtNLM"/>
    </source>
</evidence>
<accession>A0A395HXR4</accession>
<dbReference type="PANTHER" id="PTHR47843">
    <property type="entry name" value="BTB DOMAIN-CONTAINING PROTEIN-RELATED"/>
    <property type="match status" value="1"/>
</dbReference>
<name>A0A395HXR4_ASPHC</name>
<dbReference type="STRING" id="1450537.A0A395HXR4"/>
<dbReference type="VEuPathDB" id="FungiDB:BO97DRAFT_477659"/>
<gene>
    <name evidence="1" type="ORF">BO97DRAFT_477659</name>
</gene>
<dbReference type="CDD" id="cd18186">
    <property type="entry name" value="BTB_POZ_ZBTB_KLHL-like"/>
    <property type="match status" value="1"/>
</dbReference>
<keyword evidence="2" id="KW-1185">Reference proteome</keyword>
<dbReference type="Proteomes" id="UP000248961">
    <property type="component" value="Unassembled WGS sequence"/>
</dbReference>
<evidence type="ECO:0000313" key="1">
    <source>
        <dbReference type="EMBL" id="RAL12597.1"/>
    </source>
</evidence>
<proteinExistence type="predicted"/>
<dbReference type="GeneID" id="37204855"/>
<dbReference type="PANTHER" id="PTHR47843:SF2">
    <property type="entry name" value="BTB DOMAIN-CONTAINING PROTEIN"/>
    <property type="match status" value="1"/>
</dbReference>
<reference evidence="1 2" key="1">
    <citation type="submission" date="2018-02" db="EMBL/GenBank/DDBJ databases">
        <title>The genomes of Aspergillus section Nigri reveals drivers in fungal speciation.</title>
        <authorList>
            <consortium name="DOE Joint Genome Institute"/>
            <person name="Vesth T.C."/>
            <person name="Nybo J."/>
            <person name="Theobald S."/>
            <person name="Brandl J."/>
            <person name="Frisvad J.C."/>
            <person name="Nielsen K.F."/>
            <person name="Lyhne E.K."/>
            <person name="Kogle M.E."/>
            <person name="Kuo A."/>
            <person name="Riley R."/>
            <person name="Clum A."/>
            <person name="Nolan M."/>
            <person name="Lipzen A."/>
            <person name="Salamov A."/>
            <person name="Henrissat B."/>
            <person name="Wiebenga A."/>
            <person name="De vries R.P."/>
            <person name="Grigoriev I.V."/>
            <person name="Mortensen U.H."/>
            <person name="Andersen M.R."/>
            <person name="Baker S.E."/>
        </authorList>
    </citation>
    <scope>NUCLEOTIDE SEQUENCE [LARGE SCALE GENOMIC DNA]</scope>
    <source>
        <strain evidence="1 2">CBS 101889</strain>
    </source>
</reference>
<dbReference type="SUPFAM" id="SSF54695">
    <property type="entry name" value="POZ domain"/>
    <property type="match status" value="1"/>
</dbReference>
<dbReference type="AlphaFoldDB" id="A0A395HXR4"/>
<dbReference type="EMBL" id="KZ824282">
    <property type="protein sequence ID" value="RAL12597.1"/>
    <property type="molecule type" value="Genomic_DNA"/>
</dbReference>
<dbReference type="RefSeq" id="XP_025551751.1">
    <property type="nucleotide sequence ID" value="XM_025700566.1"/>
</dbReference>